<dbReference type="Pfam" id="PF10176">
    <property type="entry name" value="NEDD4_Bsd2"/>
    <property type="match status" value="1"/>
</dbReference>
<dbReference type="GO" id="GO:0006511">
    <property type="term" value="P:ubiquitin-dependent protein catabolic process"/>
    <property type="evidence" value="ECO:0007669"/>
    <property type="project" value="TreeGrafter"/>
</dbReference>
<evidence type="ECO:0000313" key="7">
    <source>
        <dbReference type="EMBL" id="KAI0303704.1"/>
    </source>
</evidence>
<keyword evidence="4 6" id="KW-0472">Membrane</keyword>
<feature type="transmembrane region" description="Helical" evidence="6">
    <location>
        <begin position="315"/>
        <end position="336"/>
    </location>
</feature>
<evidence type="ECO:0000256" key="6">
    <source>
        <dbReference type="SAM" id="Phobius"/>
    </source>
</evidence>
<dbReference type="CDD" id="cd22212">
    <property type="entry name" value="NDFIP-like"/>
    <property type="match status" value="1"/>
</dbReference>
<gene>
    <name evidence="7" type="ORF">B0F90DRAFT_1809431</name>
</gene>
<feature type="transmembrane region" description="Helical" evidence="6">
    <location>
        <begin position="234"/>
        <end position="253"/>
    </location>
</feature>
<feature type="transmembrane region" description="Helical" evidence="6">
    <location>
        <begin position="198"/>
        <end position="222"/>
    </location>
</feature>
<keyword evidence="8" id="KW-1185">Reference proteome</keyword>
<feature type="region of interest" description="Disordered" evidence="5">
    <location>
        <begin position="109"/>
        <end position="142"/>
    </location>
</feature>
<sequence length="405" mass="43821">MDDAFDSDDDQDNHGETTPLTFHQPRSPVSAGPPPSRDGPQVTSSAYDFERDYDYPPPGSPPSLSTFALPNNYGNSNGYLPTSPLVRSPQPSIFRRTFGSLLPQYYQRVSDSRPRGGGTDNDGVFANVTAKPTPPVSVTTDNGDVYMVPEETQQEAPPSYTTASADVAPSYWETTVHAPSALDLNGDMIIDELPTGSVLLFVLTTLISWFFQLPGFILTYLLHGTHAGRFGSQAGLALTLIQYGFGTTVMNAFPSPDEPPSDGLGLGPAPGGGNPLADGLPYGGVLDGGMMGNSTMDGNDPALADMQMVYTGHEWMSFILMTIGWFLLLTSMIGYFRVKRFELSRDIALRRNLEDVFGISVVFEPESATAGFTPPHSANRVSQRGLFRTSEELRLENDLRDAGLL</sequence>
<dbReference type="GO" id="GO:0005783">
    <property type="term" value="C:endoplasmic reticulum"/>
    <property type="evidence" value="ECO:0007669"/>
    <property type="project" value="TreeGrafter"/>
</dbReference>
<feature type="region of interest" description="Disordered" evidence="5">
    <location>
        <begin position="1"/>
        <end position="69"/>
    </location>
</feature>
<comment type="caution">
    <text evidence="7">The sequence shown here is derived from an EMBL/GenBank/DDBJ whole genome shotgun (WGS) entry which is preliminary data.</text>
</comment>
<dbReference type="EMBL" id="WTXG01000008">
    <property type="protein sequence ID" value="KAI0303704.1"/>
    <property type="molecule type" value="Genomic_DNA"/>
</dbReference>
<dbReference type="GO" id="GO:0030001">
    <property type="term" value="P:metal ion transport"/>
    <property type="evidence" value="ECO:0007669"/>
    <property type="project" value="InterPro"/>
</dbReference>
<dbReference type="AlphaFoldDB" id="A0AAD4QPU5"/>
<evidence type="ECO:0000256" key="4">
    <source>
        <dbReference type="ARBA" id="ARBA00023136"/>
    </source>
</evidence>
<name>A0AAD4QPU5_9AGAM</name>
<accession>A0AAD4QPU5</accession>
<evidence type="ECO:0000313" key="8">
    <source>
        <dbReference type="Proteomes" id="UP001203297"/>
    </source>
</evidence>
<dbReference type="PANTHER" id="PTHR13396:SF5">
    <property type="entry name" value="NEDD4 FAMILY INTERACTING PROTEIN"/>
    <property type="match status" value="1"/>
</dbReference>
<evidence type="ECO:0000256" key="5">
    <source>
        <dbReference type="SAM" id="MobiDB-lite"/>
    </source>
</evidence>
<evidence type="ECO:0000256" key="1">
    <source>
        <dbReference type="ARBA" id="ARBA00004141"/>
    </source>
</evidence>
<organism evidence="7 8">
    <name type="scientific">Multifurca ochricompacta</name>
    <dbReference type="NCBI Taxonomy" id="376703"/>
    <lineage>
        <taxon>Eukaryota</taxon>
        <taxon>Fungi</taxon>
        <taxon>Dikarya</taxon>
        <taxon>Basidiomycota</taxon>
        <taxon>Agaricomycotina</taxon>
        <taxon>Agaricomycetes</taxon>
        <taxon>Russulales</taxon>
        <taxon>Russulaceae</taxon>
        <taxon>Multifurca</taxon>
    </lineage>
</organism>
<dbReference type="GO" id="GO:0016020">
    <property type="term" value="C:membrane"/>
    <property type="evidence" value="ECO:0007669"/>
    <property type="project" value="UniProtKB-SubCell"/>
</dbReference>
<evidence type="ECO:0000256" key="2">
    <source>
        <dbReference type="ARBA" id="ARBA00022692"/>
    </source>
</evidence>
<keyword evidence="2 6" id="KW-0812">Transmembrane</keyword>
<dbReference type="PANTHER" id="PTHR13396">
    <property type="entry name" value="NEDD4 FAMILY INTERACTING PROTEIN 1/2"/>
    <property type="match status" value="1"/>
</dbReference>
<reference evidence="7" key="1">
    <citation type="journal article" date="2022" name="New Phytol.">
        <title>Evolutionary transition to the ectomycorrhizal habit in the genomes of a hyperdiverse lineage of mushroom-forming fungi.</title>
        <authorList>
            <person name="Looney B."/>
            <person name="Miyauchi S."/>
            <person name="Morin E."/>
            <person name="Drula E."/>
            <person name="Courty P.E."/>
            <person name="Kohler A."/>
            <person name="Kuo A."/>
            <person name="LaButti K."/>
            <person name="Pangilinan J."/>
            <person name="Lipzen A."/>
            <person name="Riley R."/>
            <person name="Andreopoulos W."/>
            <person name="He G."/>
            <person name="Johnson J."/>
            <person name="Nolan M."/>
            <person name="Tritt A."/>
            <person name="Barry K.W."/>
            <person name="Grigoriev I.V."/>
            <person name="Nagy L.G."/>
            <person name="Hibbett D."/>
            <person name="Henrissat B."/>
            <person name="Matheny P.B."/>
            <person name="Labbe J."/>
            <person name="Martin F.M."/>
        </authorList>
    </citation>
    <scope>NUCLEOTIDE SEQUENCE</scope>
    <source>
        <strain evidence="7">BPL690</strain>
    </source>
</reference>
<dbReference type="GO" id="GO:0031398">
    <property type="term" value="P:positive regulation of protein ubiquitination"/>
    <property type="evidence" value="ECO:0007669"/>
    <property type="project" value="TreeGrafter"/>
</dbReference>
<evidence type="ECO:0008006" key="9">
    <source>
        <dbReference type="Google" id="ProtNLM"/>
    </source>
</evidence>
<dbReference type="GO" id="GO:0048471">
    <property type="term" value="C:perinuclear region of cytoplasm"/>
    <property type="evidence" value="ECO:0007669"/>
    <property type="project" value="TreeGrafter"/>
</dbReference>
<protein>
    <recommendedName>
        <fullName evidence="9">Metal homeostatis protein bsd2</fullName>
    </recommendedName>
</protein>
<dbReference type="GO" id="GO:0005794">
    <property type="term" value="C:Golgi apparatus"/>
    <property type="evidence" value="ECO:0007669"/>
    <property type="project" value="TreeGrafter"/>
</dbReference>
<feature type="compositionally biased region" description="Acidic residues" evidence="5">
    <location>
        <begin position="1"/>
        <end position="11"/>
    </location>
</feature>
<proteinExistence type="predicted"/>
<keyword evidence="3 6" id="KW-1133">Transmembrane helix</keyword>
<evidence type="ECO:0000256" key="3">
    <source>
        <dbReference type="ARBA" id="ARBA00022989"/>
    </source>
</evidence>
<dbReference type="Proteomes" id="UP001203297">
    <property type="component" value="Unassembled WGS sequence"/>
</dbReference>
<dbReference type="GO" id="GO:0007034">
    <property type="term" value="P:vacuolar transport"/>
    <property type="evidence" value="ECO:0007669"/>
    <property type="project" value="InterPro"/>
</dbReference>
<comment type="subcellular location">
    <subcellularLocation>
        <location evidence="1">Membrane</location>
        <topology evidence="1">Multi-pass membrane protein</topology>
    </subcellularLocation>
</comment>
<dbReference type="InterPro" id="IPR019325">
    <property type="entry name" value="NEDD4/Bsd2"/>
</dbReference>